<dbReference type="RefSeq" id="WP_190315164.1">
    <property type="nucleotide sequence ID" value="NZ_JACNYL010000004.1"/>
</dbReference>
<evidence type="ECO:0000259" key="7">
    <source>
        <dbReference type="Pfam" id="PF14322"/>
    </source>
</evidence>
<feature type="domain" description="RagB/SusD" evidence="6">
    <location>
        <begin position="285"/>
        <end position="560"/>
    </location>
</feature>
<evidence type="ECO:0000313" key="8">
    <source>
        <dbReference type="EMBL" id="MBD1423389.1"/>
    </source>
</evidence>
<evidence type="ECO:0000259" key="6">
    <source>
        <dbReference type="Pfam" id="PF07980"/>
    </source>
</evidence>
<dbReference type="EMBL" id="JACNYL010000004">
    <property type="protein sequence ID" value="MBD1423389.1"/>
    <property type="molecule type" value="Genomic_DNA"/>
</dbReference>
<evidence type="ECO:0000256" key="4">
    <source>
        <dbReference type="ARBA" id="ARBA00023136"/>
    </source>
</evidence>
<feature type="domain" description="SusD-like N-terminal" evidence="7">
    <location>
        <begin position="85"/>
        <end position="223"/>
    </location>
</feature>
<keyword evidence="4" id="KW-0472">Membrane</keyword>
<accession>A0ABR7XWK6</accession>
<dbReference type="Gene3D" id="1.25.40.390">
    <property type="match status" value="1"/>
</dbReference>
<dbReference type="InterPro" id="IPR033985">
    <property type="entry name" value="SusD-like_N"/>
</dbReference>
<dbReference type="Proteomes" id="UP000651112">
    <property type="component" value="Unassembled WGS sequence"/>
</dbReference>
<dbReference type="Pfam" id="PF14322">
    <property type="entry name" value="SusD-like_3"/>
    <property type="match status" value="1"/>
</dbReference>
<name>A0ABR7XWK6_9SPHI</name>
<evidence type="ECO:0000256" key="5">
    <source>
        <dbReference type="ARBA" id="ARBA00023237"/>
    </source>
</evidence>
<keyword evidence="3" id="KW-0732">Signal</keyword>
<dbReference type="CDD" id="cd08977">
    <property type="entry name" value="SusD"/>
    <property type="match status" value="1"/>
</dbReference>
<evidence type="ECO:0000313" key="9">
    <source>
        <dbReference type="Proteomes" id="UP000651112"/>
    </source>
</evidence>
<proteinExistence type="inferred from homology"/>
<organism evidence="8 9">
    <name type="scientific">Sphingobacterium chuzhouense</name>
    <dbReference type="NCBI Taxonomy" id="1742264"/>
    <lineage>
        <taxon>Bacteria</taxon>
        <taxon>Pseudomonadati</taxon>
        <taxon>Bacteroidota</taxon>
        <taxon>Sphingobacteriia</taxon>
        <taxon>Sphingobacteriales</taxon>
        <taxon>Sphingobacteriaceae</taxon>
        <taxon>Sphingobacterium</taxon>
    </lineage>
</organism>
<keyword evidence="9" id="KW-1185">Reference proteome</keyword>
<evidence type="ECO:0000256" key="2">
    <source>
        <dbReference type="ARBA" id="ARBA00006275"/>
    </source>
</evidence>
<dbReference type="SUPFAM" id="SSF48452">
    <property type="entry name" value="TPR-like"/>
    <property type="match status" value="1"/>
</dbReference>
<evidence type="ECO:0000256" key="1">
    <source>
        <dbReference type="ARBA" id="ARBA00004442"/>
    </source>
</evidence>
<dbReference type="PROSITE" id="PS51257">
    <property type="entry name" value="PROKAR_LIPOPROTEIN"/>
    <property type="match status" value="1"/>
</dbReference>
<comment type="caution">
    <text evidence="8">The sequence shown here is derived from an EMBL/GenBank/DDBJ whole genome shotgun (WGS) entry which is preliminary data.</text>
</comment>
<evidence type="ECO:0000256" key="3">
    <source>
        <dbReference type="ARBA" id="ARBA00022729"/>
    </source>
</evidence>
<comment type="subcellular location">
    <subcellularLocation>
        <location evidence="1">Cell outer membrane</location>
    </subcellularLocation>
</comment>
<reference evidence="8 9" key="1">
    <citation type="submission" date="2020-08" db="EMBL/GenBank/DDBJ databases">
        <title>Sphingobacterium sp. DN00404 isolated from aquaculture water.</title>
        <authorList>
            <person name="Zhang M."/>
        </authorList>
    </citation>
    <scope>NUCLEOTIDE SEQUENCE [LARGE SCALE GENOMIC DNA]</scope>
    <source>
        <strain evidence="8 9">KCTC 42746</strain>
    </source>
</reference>
<protein>
    <submittedName>
        <fullName evidence="8">RagB/SusD family nutrient uptake outer membrane protein</fullName>
    </submittedName>
</protein>
<sequence>MKRITNNIIAVLISVVIFTSCNKDFLDRFPLDSPSSSTFFSNEDELLLAVNSAYRSLYWISSHNVPYIMWLDGSTDITWTRGNYVNMLDLQGGQVTTETNLFYDTWEFYYNGIMRCNNILENMHRAQEVVSEDFYNRIEAEARFLRAWNYGFLVSLYGDVPLVTTMLQLEDAQMPRTAKENILRFIFDDLDFAAAHLPLTWSNTDEGRATRGAALTYKARIALYHGEYEIAAAAAKEVIDFGQYTLYSNYGQLFKHVGSRSSEVIMDIPFLLGVQVHQIPRYLGTRSAPGYAVLVPTQTMIDIYRCTDGLRIDQSPLFDPQKPYENRDPRLEQSILRPGEWYNNFKFETHPDSTTTLQNVGGTINRVNNLEVTNQFATFTGYHWKKYFDEADLPGEVARSQQNFIIMRYAEVLLTYAEAKIELNEIDNSVIAAINEVRGRPSVGMPAAQTNMTQTQLRDLIRYERTVELAQEGFRLFDLRRWRIAEHVMPGNMLGRRVKARWYDSIIPSFNAYGKSVYPNETAVFQVISTNTFDASKHYLWPIPQREIDVNRELEQNPGW</sequence>
<dbReference type="Pfam" id="PF07980">
    <property type="entry name" value="SusD_RagB"/>
    <property type="match status" value="1"/>
</dbReference>
<comment type="similarity">
    <text evidence="2">Belongs to the SusD family.</text>
</comment>
<gene>
    <name evidence="8" type="ORF">H8B21_17630</name>
</gene>
<keyword evidence="5" id="KW-0998">Cell outer membrane</keyword>
<dbReference type="InterPro" id="IPR012944">
    <property type="entry name" value="SusD_RagB_dom"/>
</dbReference>
<dbReference type="InterPro" id="IPR011990">
    <property type="entry name" value="TPR-like_helical_dom_sf"/>
</dbReference>